<dbReference type="SUPFAM" id="SSF69318">
    <property type="entry name" value="Integrin alpha N-terminal domain"/>
    <property type="match status" value="1"/>
</dbReference>
<dbReference type="InterPro" id="IPR013517">
    <property type="entry name" value="FG-GAP"/>
</dbReference>
<reference evidence="3" key="1">
    <citation type="journal article" date="2023" name="Mar. Drugs">
        <title>Gemmata algarum, a Novel Planctomycete Isolated from an Algal Mat, Displays Antimicrobial Activity.</title>
        <authorList>
            <person name="Kumar G."/>
            <person name="Kallscheuer N."/>
            <person name="Kashif M."/>
            <person name="Ahamad S."/>
            <person name="Jagadeeshwari U."/>
            <person name="Pannikurungottu S."/>
            <person name="Haufschild T."/>
            <person name="Kabuu M."/>
            <person name="Sasikala C."/>
            <person name="Jogler C."/>
            <person name="Ramana C."/>
        </authorList>
    </citation>
    <scope>NUCLEOTIDE SEQUENCE [LARGE SCALE GENOMIC DNA]</scope>
    <source>
        <strain evidence="3">JC673</strain>
    </source>
</reference>
<evidence type="ECO:0000313" key="3">
    <source>
        <dbReference type="Proteomes" id="UP001272242"/>
    </source>
</evidence>
<dbReference type="InterPro" id="IPR031325">
    <property type="entry name" value="RHS_repeat"/>
</dbReference>
<dbReference type="NCBIfam" id="TIGR01643">
    <property type="entry name" value="YD_repeat_2x"/>
    <property type="match status" value="1"/>
</dbReference>
<dbReference type="Proteomes" id="UP001272242">
    <property type="component" value="Unassembled WGS sequence"/>
</dbReference>
<dbReference type="Pfam" id="PF13517">
    <property type="entry name" value="FG-GAP_3"/>
    <property type="match status" value="1"/>
</dbReference>
<dbReference type="InterPro" id="IPR006530">
    <property type="entry name" value="YD"/>
</dbReference>
<dbReference type="NCBIfam" id="TIGR03696">
    <property type="entry name" value="Rhs_assc_core"/>
    <property type="match status" value="1"/>
</dbReference>
<dbReference type="InterPro" id="IPR050708">
    <property type="entry name" value="T6SS_VgrG/RHS"/>
</dbReference>
<dbReference type="Gene3D" id="2.180.10.10">
    <property type="entry name" value="RHS repeat-associated core"/>
    <property type="match status" value="2"/>
</dbReference>
<proteinExistence type="predicted"/>
<name>A0ABU5ESP7_9BACT</name>
<accession>A0ABU5ESP7</accession>
<dbReference type="Pfam" id="PF05593">
    <property type="entry name" value="RHS_repeat"/>
    <property type="match status" value="1"/>
</dbReference>
<dbReference type="RefSeq" id="WP_320685295.1">
    <property type="nucleotide sequence ID" value="NZ_JAXBLV010000025.1"/>
</dbReference>
<protein>
    <submittedName>
        <fullName evidence="2">RHS repeat-associated core domain-containing protein</fullName>
    </submittedName>
</protein>
<dbReference type="EMBL" id="JAXBLV010000025">
    <property type="protein sequence ID" value="MDY3558363.1"/>
    <property type="molecule type" value="Genomic_DNA"/>
</dbReference>
<comment type="caution">
    <text evidence="2">The sequence shown here is derived from an EMBL/GenBank/DDBJ whole genome shotgun (WGS) entry which is preliminary data.</text>
</comment>
<keyword evidence="1" id="KW-0732">Signal</keyword>
<dbReference type="InterPro" id="IPR022385">
    <property type="entry name" value="Rhs_assc_core"/>
</dbReference>
<dbReference type="InterPro" id="IPR028994">
    <property type="entry name" value="Integrin_alpha_N"/>
</dbReference>
<sequence>MNRLSRIPSVFTRFPQLLALRDRLAGLFRTRHATAPVPTRLGLESMEERLVPEGRPLPFPVIFAGSDAGSALVTAYNADTGTQRWSVTAFGDGFAGGVRVAAGDVTGDGIPDAIVAPGSGRSPQVRVLDGISGAEIGGSLGSFLAFGAEDTGGVFVASGDVNGDGRQDVIVAALTSAGPRVKAFSGTDGAVLANFAVPGAAFAGGITVAAADFTGDRKAEVVVGGSGGRVLVYDPLTGSLAGGGLGERFLTPFGTGYTGTVFVGADERAGDTDGDGVSDLAVGTGPGVTAQAKVLSGATGATLYDINPFGVGFDGGVRVGLAYVDDDDRADLVVGSGPGTAAQVKVFSGATGTQLAAPLGVYSPFGGSLSGTFIAASNDPTDGGVLYYVKSINYHGTTVDLTITYDDDDNEFQWNYTVTNTAFWGSASIYSFTIGLSSGVEILAATNDRGWYDPSGWTTSSIEWSMMPGSASGIAPGGGVGHFSFTTRPTEISQAAINLDSSSGFMLLGPGEGIYGDIPLCLATLGLPCFDGEVVDLKELDAASPQDESDNPIRYVDGVNRIVAPGLSSDGLGAGWGTVLSWSNDPGYSVRSSAGNGWVAGDQSRLYQLGVVLYLVTDASTATFFDGQGTPDANGNYATYAPRFYNKAVVAYDGANDQFVVTAGDGTVYRYLGFGSARPALAQGAFQSRATPGGLVTQVTSRDTTGRPLEIQSAQTVGGVTTTESYVYTYLGSGNPNAGKLDTVTLRQKVGVGAWSTVRQVSYAYYGSGDANGNLGDLKRLTVSDPTGAVIDQRYYRYYVADTFSGATQIGYQYGLKYELGPNAYARLKAAAGGTDASVEGATDATVAGYADRYFEYDSRHRATKETVSGDGCTSCSAGQGSYTYTYTPSSNTIGFNSWAVKTVEVRPDGSTSTVYTNAYGQVMLKAFTDAVTSLTSVTYYRYDAAGRVVLAANPSAVTGYSDSFADLVRFVSGNAVYLSDTTGLMTAYTYATSTTATTSAAGDAAGYLKQTAIRQGETGTAIPQYVATYVLNAVSGLNFVHLATETVYRNDNGTGGQTTSYSYTFFSGTNQAASTTVTLPAVTTAQNGSGNSAAVVVVNDALGRPVWAKDQAGVLSYTQYDTLNGAVVKTITDVDTTQTGTFSGLPSGWSTPSGAGLHLTTSYEVDTLGRATKVTHPNGRVDYTVYNDASHEVRTYTGWDTSTNRPTGPTTVIREDRARGYTETLTMSAVPAVSGGRPTGTESISQVQSLSRTYKNEAGQVIQTDEYFNLGGLSYSASVSLGVEGANFYRTRYEYDNTGQLKRLQTPQGTITRYVRDGLGRVVSEWVGTDDTPTTGYWSPSNTAGTNLVKVREYQYDGGGVGDGNLTTVTEYPGGSAAARVTQSWFDWRNRAVAVKSGVETTESTDVNRPLVAYMYDNLGQVTLTQTYDGDGVTPSISAGVLSLPAGTGTKLRAQTATNFDELGRAFSTQVYSVNTSNGTVSTNSLVTSVWYDARGLVIKQSAPNGLVQKSVYDGAGRLTVRYTTDWGNDTGYADASNVTGETVLEQTEYSYDASGNVLTVTSRERFHDASGTGALGSPAGGIGARVSYAGYYYDLGDRPTASVDVGTNGGSAWSRPGSVPAGTATVLVTKTRYATDAVQWLQLTGANVGGSFTLTFGGQTTSSLAWNASAAAVQSALEALTSIGSGNVAVTAAPGGYGWEVRFTGTLGGKYQPALVATGGNPTMSVTVVNAGGDTGRAAETTDTAGRVSRTYADALGRTVRTVQNFVNGVVSDADDKTVGYTYNGAGMTSLTAYVTGGGGQTTQYLYGVSQGAGSAIDSFDVVGATRWPNPTTGAASASEQEVNTVNALGQTLTATDRNGSVHTLTYDILGRVVSDAVTTLGSGVNGAVRRIETAYDGQGNTYRVTSYDAASGGSIVNQVLRDFNGLGQMVTEWQAHGGAVNTSTSPKVQYAYNFNGSGTTNQSRLTSITYPSGYVLTYNYASGINNAISRLSSLSDSTGTLESYSYLGLGTVVVRAHPQPNVDLSYVKLAAEAVGDAGDQYTGLDRFGRVVDQRWLNPSTGTATDRFQYGYNAAGNRMYRDNLVNTAFGEVYGYDALDQLTSLNRGTLNGTKTGISGAVARSQGWDYDAVGNWDSVTTNGAAQTRTANAQNEITGISGATTPTYDANGNMTGDETGRQFVYDAWNRLVAVKSSGGTTLKTYAYDGLNRRVSETVTATSVTTDLYYSASWQVLEKRIAGNTTERNVWSPVYVDAMVLRDRDTDGDGMLDERLWVQQDANWNVTALVNGSGSVVERYVYDPYGVATIYDASFTVRASSSYAVSYLFQGRNIDSTSGQYQFRNREYSATLGRFTSLDPIRYTAGDVVLYRFVGNSPNNRKDPTGLAGSDWDYHNWAISLNLGVGTPFFGFGPGVTVDSYGQVYFSVNGFIGIQTPGPGGSIMITRYIDPRTGKHYERVSPQRLESFVTGPSVSGGGAFGVGGGGGFNSNSRFGRYGSSCDFGQVGVGTPSLGVSGSYTWTPLGLVADIGSLLPGGSWSPPPPPPPPGYWDANSMEFVEMPPPLTPAQQIQQQLYMNSQTLEEWRNDG</sequence>
<keyword evidence="3" id="KW-1185">Reference proteome</keyword>
<dbReference type="PANTHER" id="PTHR32305:SF15">
    <property type="entry name" value="PROTEIN RHSA-RELATED"/>
    <property type="match status" value="1"/>
</dbReference>
<dbReference type="PANTHER" id="PTHR32305">
    <property type="match status" value="1"/>
</dbReference>
<evidence type="ECO:0000256" key="1">
    <source>
        <dbReference type="ARBA" id="ARBA00022729"/>
    </source>
</evidence>
<gene>
    <name evidence="2" type="ORF">R5W23_005391</name>
</gene>
<evidence type="ECO:0000313" key="2">
    <source>
        <dbReference type="EMBL" id="MDY3558363.1"/>
    </source>
</evidence>
<organism evidence="2 3">
    <name type="scientific">Gemmata algarum</name>
    <dbReference type="NCBI Taxonomy" id="2975278"/>
    <lineage>
        <taxon>Bacteria</taxon>
        <taxon>Pseudomonadati</taxon>
        <taxon>Planctomycetota</taxon>
        <taxon>Planctomycetia</taxon>
        <taxon>Gemmatales</taxon>
        <taxon>Gemmataceae</taxon>
        <taxon>Gemmata</taxon>
    </lineage>
</organism>